<name>A0A4C1Z3Y2_EUMVA</name>
<organism evidence="1 2">
    <name type="scientific">Eumeta variegata</name>
    <name type="common">Bagworm moth</name>
    <name type="synonym">Eumeta japonica</name>
    <dbReference type="NCBI Taxonomy" id="151549"/>
    <lineage>
        <taxon>Eukaryota</taxon>
        <taxon>Metazoa</taxon>
        <taxon>Ecdysozoa</taxon>
        <taxon>Arthropoda</taxon>
        <taxon>Hexapoda</taxon>
        <taxon>Insecta</taxon>
        <taxon>Pterygota</taxon>
        <taxon>Neoptera</taxon>
        <taxon>Endopterygota</taxon>
        <taxon>Lepidoptera</taxon>
        <taxon>Glossata</taxon>
        <taxon>Ditrysia</taxon>
        <taxon>Tineoidea</taxon>
        <taxon>Psychidae</taxon>
        <taxon>Oiketicinae</taxon>
        <taxon>Eumeta</taxon>
    </lineage>
</organism>
<dbReference type="EMBL" id="BGZK01001535">
    <property type="protein sequence ID" value="GBP81873.1"/>
    <property type="molecule type" value="Genomic_DNA"/>
</dbReference>
<sequence length="183" mass="20519">MHCRDDTYCNSRRTHDEDVLWGRARAQAEGLRACGGRRRPPAAGRRCANTANAVKPLNREITTRGLTRQISTKLKSEYLVIAARYCSRRRTTADAKADSFQQLHRQLHLRRARLRHELTTPTILRGIECPPERVNFLWPVRAPPRAAGPSASSIVHSQNNVRNMIPAAAALRPRAANGPLKCS</sequence>
<evidence type="ECO:0000313" key="1">
    <source>
        <dbReference type="EMBL" id="GBP81873.1"/>
    </source>
</evidence>
<proteinExistence type="predicted"/>
<keyword evidence="2" id="KW-1185">Reference proteome</keyword>
<dbReference type="Proteomes" id="UP000299102">
    <property type="component" value="Unassembled WGS sequence"/>
</dbReference>
<evidence type="ECO:0000313" key="2">
    <source>
        <dbReference type="Proteomes" id="UP000299102"/>
    </source>
</evidence>
<protein>
    <submittedName>
        <fullName evidence="1">Uncharacterized protein</fullName>
    </submittedName>
</protein>
<comment type="caution">
    <text evidence="1">The sequence shown here is derived from an EMBL/GenBank/DDBJ whole genome shotgun (WGS) entry which is preliminary data.</text>
</comment>
<accession>A0A4C1Z3Y2</accession>
<dbReference type="AlphaFoldDB" id="A0A4C1Z3Y2"/>
<gene>
    <name evidence="1" type="ORF">EVAR_55073_1</name>
</gene>
<reference evidence="1 2" key="1">
    <citation type="journal article" date="2019" name="Commun. Biol.">
        <title>The bagworm genome reveals a unique fibroin gene that provides high tensile strength.</title>
        <authorList>
            <person name="Kono N."/>
            <person name="Nakamura H."/>
            <person name="Ohtoshi R."/>
            <person name="Tomita M."/>
            <person name="Numata K."/>
            <person name="Arakawa K."/>
        </authorList>
    </citation>
    <scope>NUCLEOTIDE SEQUENCE [LARGE SCALE GENOMIC DNA]</scope>
</reference>